<dbReference type="Pfam" id="PF02653">
    <property type="entry name" value="BPD_transp_2"/>
    <property type="match status" value="1"/>
</dbReference>
<keyword evidence="4 6" id="KW-1133">Transmembrane helix</keyword>
<feature type="transmembrane region" description="Helical" evidence="6">
    <location>
        <begin position="29"/>
        <end position="48"/>
    </location>
</feature>
<feature type="transmembrane region" description="Helical" evidence="6">
    <location>
        <begin position="78"/>
        <end position="99"/>
    </location>
</feature>
<name>A0ABR7RPR0_9PROT</name>
<evidence type="ECO:0000313" key="7">
    <source>
        <dbReference type="EMBL" id="MBC9208333.1"/>
    </source>
</evidence>
<keyword evidence="3 6" id="KW-0812">Transmembrane</keyword>
<evidence type="ECO:0000256" key="5">
    <source>
        <dbReference type="ARBA" id="ARBA00023136"/>
    </source>
</evidence>
<dbReference type="Proteomes" id="UP000626026">
    <property type="component" value="Unassembled WGS sequence"/>
</dbReference>
<feature type="transmembrane region" description="Helical" evidence="6">
    <location>
        <begin position="199"/>
        <end position="223"/>
    </location>
</feature>
<feature type="transmembrane region" description="Helical" evidence="6">
    <location>
        <begin position="55"/>
        <end position="72"/>
    </location>
</feature>
<feature type="transmembrane region" description="Helical" evidence="6">
    <location>
        <begin position="7"/>
        <end position="23"/>
    </location>
</feature>
<sequence length="313" mass="33035">MNARLEILAGILGAAVLVLLAYAAPWLRFVLTIALAKGIMVLGILLLLRAGQVSFGHAMYVAIAAYSVAFIAPHMREALLLLPLAAVISAAAGLLIGLFVMRYREIFFGMLNLALSMVFYSLLEKLYTVTHGTDGIRLPVPTFLGRELAGASYEWAVFALALVLAACFAVVVRIYLAAPLGQALAGIKTREARLEFMGVPGRFVLLAAYVLSALMAGCGGTIIALTSRHVTPALAYWTASGELVFIAILGGAGSVLGAFLGAVVYELTRVYAAANLADAWQLILGSVLLLVILFAPGGLFGIAQGLLRRRKAA</sequence>
<feature type="transmembrane region" description="Helical" evidence="6">
    <location>
        <begin position="279"/>
        <end position="303"/>
    </location>
</feature>
<evidence type="ECO:0000256" key="4">
    <source>
        <dbReference type="ARBA" id="ARBA00022989"/>
    </source>
</evidence>
<feature type="transmembrane region" description="Helical" evidence="6">
    <location>
        <begin position="243"/>
        <end position="267"/>
    </location>
</feature>
<dbReference type="RefSeq" id="WP_187785491.1">
    <property type="nucleotide sequence ID" value="NZ_JACTVA010000030.1"/>
</dbReference>
<keyword evidence="8" id="KW-1185">Reference proteome</keyword>
<feature type="transmembrane region" description="Helical" evidence="6">
    <location>
        <begin position="106"/>
        <end position="123"/>
    </location>
</feature>
<organism evidence="7 8">
    <name type="scientific">Teichococcus aerophilus</name>
    <dbReference type="NCBI Taxonomy" id="1224513"/>
    <lineage>
        <taxon>Bacteria</taxon>
        <taxon>Pseudomonadati</taxon>
        <taxon>Pseudomonadota</taxon>
        <taxon>Alphaproteobacteria</taxon>
        <taxon>Acetobacterales</taxon>
        <taxon>Roseomonadaceae</taxon>
        <taxon>Roseomonas</taxon>
    </lineage>
</organism>
<accession>A0ABR7RPR0</accession>
<dbReference type="InterPro" id="IPR043428">
    <property type="entry name" value="LivM-like"/>
</dbReference>
<dbReference type="EMBL" id="JACTVA010000030">
    <property type="protein sequence ID" value="MBC9208333.1"/>
    <property type="molecule type" value="Genomic_DNA"/>
</dbReference>
<comment type="subcellular location">
    <subcellularLocation>
        <location evidence="1">Cell membrane</location>
        <topology evidence="1">Multi-pass membrane protein</topology>
    </subcellularLocation>
</comment>
<evidence type="ECO:0000256" key="6">
    <source>
        <dbReference type="SAM" id="Phobius"/>
    </source>
</evidence>
<dbReference type="PANTHER" id="PTHR30482">
    <property type="entry name" value="HIGH-AFFINITY BRANCHED-CHAIN AMINO ACID TRANSPORT SYSTEM PERMEASE"/>
    <property type="match status" value="1"/>
</dbReference>
<evidence type="ECO:0000256" key="1">
    <source>
        <dbReference type="ARBA" id="ARBA00004651"/>
    </source>
</evidence>
<feature type="transmembrane region" description="Helical" evidence="6">
    <location>
        <begin position="155"/>
        <end position="178"/>
    </location>
</feature>
<dbReference type="CDD" id="cd06581">
    <property type="entry name" value="TM_PBP1_LivM_like"/>
    <property type="match status" value="1"/>
</dbReference>
<evidence type="ECO:0000256" key="3">
    <source>
        <dbReference type="ARBA" id="ARBA00022692"/>
    </source>
</evidence>
<dbReference type="PANTHER" id="PTHR30482:SF17">
    <property type="entry name" value="ABC TRANSPORTER ATP-BINDING PROTEIN"/>
    <property type="match status" value="1"/>
</dbReference>
<proteinExistence type="predicted"/>
<evidence type="ECO:0000256" key="2">
    <source>
        <dbReference type="ARBA" id="ARBA00022475"/>
    </source>
</evidence>
<comment type="caution">
    <text evidence="7">The sequence shown here is derived from an EMBL/GenBank/DDBJ whole genome shotgun (WGS) entry which is preliminary data.</text>
</comment>
<gene>
    <name evidence="7" type="ORF">IBL26_15920</name>
</gene>
<keyword evidence="5 6" id="KW-0472">Membrane</keyword>
<protein>
    <submittedName>
        <fullName evidence="7">Branched-chain amino acid ABC transporter permease</fullName>
    </submittedName>
</protein>
<evidence type="ECO:0000313" key="8">
    <source>
        <dbReference type="Proteomes" id="UP000626026"/>
    </source>
</evidence>
<reference evidence="7 8" key="1">
    <citation type="journal article" date="2013" name="Int. J. Syst. Evol. Microbiol.">
        <title>Roseomonas aerophila sp. nov., isolated from air.</title>
        <authorList>
            <person name="Kim S.J."/>
            <person name="Weon H.Y."/>
            <person name="Ahn J.H."/>
            <person name="Hong S.B."/>
            <person name="Seok S.J."/>
            <person name="Whang K.S."/>
            <person name="Kwon S.W."/>
        </authorList>
    </citation>
    <scope>NUCLEOTIDE SEQUENCE [LARGE SCALE GENOMIC DNA]</scope>
    <source>
        <strain evidence="7 8">NBRC 108923</strain>
    </source>
</reference>
<keyword evidence="2" id="KW-1003">Cell membrane</keyword>
<dbReference type="InterPro" id="IPR001851">
    <property type="entry name" value="ABC_transp_permease"/>
</dbReference>